<organism evidence="8 9">
    <name type="scientific">Pedosphaera parvula (strain Ellin514)</name>
    <dbReference type="NCBI Taxonomy" id="320771"/>
    <lineage>
        <taxon>Bacteria</taxon>
        <taxon>Pseudomonadati</taxon>
        <taxon>Verrucomicrobiota</taxon>
        <taxon>Pedosphaerae</taxon>
        <taxon>Pedosphaerales</taxon>
        <taxon>Pedosphaeraceae</taxon>
        <taxon>Pedosphaera</taxon>
    </lineage>
</organism>
<evidence type="ECO:0000256" key="4">
    <source>
        <dbReference type="ARBA" id="ARBA00022827"/>
    </source>
</evidence>
<feature type="domain" description="UDP-galactopyranose mutase C-terminal" evidence="7">
    <location>
        <begin position="149"/>
        <end position="345"/>
    </location>
</feature>
<feature type="compositionally biased region" description="Low complexity" evidence="6">
    <location>
        <begin position="402"/>
        <end position="412"/>
    </location>
</feature>
<dbReference type="InterPro" id="IPR015899">
    <property type="entry name" value="UDP-GalPyranose_mutase_C"/>
</dbReference>
<dbReference type="Proteomes" id="UP000003688">
    <property type="component" value="Unassembled WGS sequence"/>
</dbReference>
<dbReference type="SUPFAM" id="SSF51971">
    <property type="entry name" value="Nucleotide-binding domain"/>
    <property type="match status" value="1"/>
</dbReference>
<accession>B9XEJ5</accession>
<dbReference type="GO" id="GO:0050660">
    <property type="term" value="F:flavin adenine dinucleotide binding"/>
    <property type="evidence" value="ECO:0007669"/>
    <property type="project" value="TreeGrafter"/>
</dbReference>
<keyword evidence="9" id="KW-1185">Reference proteome</keyword>
<evidence type="ECO:0000256" key="2">
    <source>
        <dbReference type="ARBA" id="ARBA00009321"/>
    </source>
</evidence>
<dbReference type="GO" id="GO:0005829">
    <property type="term" value="C:cytosol"/>
    <property type="evidence" value="ECO:0007669"/>
    <property type="project" value="TreeGrafter"/>
</dbReference>
<keyword evidence="4" id="KW-0274">FAD</keyword>
<comment type="similarity">
    <text evidence="2">Belongs to the UDP-galactopyranose/dTDP-fucopyranose mutase family.</text>
</comment>
<name>B9XEJ5_PEDPL</name>
<feature type="compositionally biased region" description="Basic residues" evidence="6">
    <location>
        <begin position="426"/>
        <end position="435"/>
    </location>
</feature>
<dbReference type="Gene3D" id="3.40.50.720">
    <property type="entry name" value="NAD(P)-binding Rossmann-like Domain"/>
    <property type="match status" value="3"/>
</dbReference>
<comment type="cofactor">
    <cofactor evidence="1">
        <name>FAD</name>
        <dbReference type="ChEBI" id="CHEBI:57692"/>
    </cofactor>
</comment>
<evidence type="ECO:0000313" key="9">
    <source>
        <dbReference type="Proteomes" id="UP000003688"/>
    </source>
</evidence>
<dbReference type="Pfam" id="PF03275">
    <property type="entry name" value="GLF"/>
    <property type="match status" value="1"/>
</dbReference>
<evidence type="ECO:0000256" key="1">
    <source>
        <dbReference type="ARBA" id="ARBA00001974"/>
    </source>
</evidence>
<comment type="caution">
    <text evidence="8">The sequence shown here is derived from an EMBL/GenBank/DDBJ whole genome shotgun (WGS) entry which is preliminary data.</text>
</comment>
<dbReference type="GO" id="GO:0008767">
    <property type="term" value="F:UDP-galactopyranose mutase activity"/>
    <property type="evidence" value="ECO:0007669"/>
    <property type="project" value="UniProtKB-EC"/>
</dbReference>
<dbReference type="STRING" id="320771.Cflav_PD4749"/>
<dbReference type="EMBL" id="ABOX02000008">
    <property type="protein sequence ID" value="EEF61709.1"/>
    <property type="molecule type" value="Genomic_DNA"/>
</dbReference>
<dbReference type="InterPro" id="IPR004379">
    <property type="entry name" value="UDP-GALP_mutase"/>
</dbReference>
<dbReference type="PANTHER" id="PTHR21197">
    <property type="entry name" value="UDP-GALACTOPYRANOSE MUTASE"/>
    <property type="match status" value="1"/>
</dbReference>
<protein>
    <submittedName>
        <fullName evidence="8">UDP-galactopyranose mutase</fullName>
        <ecNumber evidence="8">5.4.99.9</ecNumber>
    </submittedName>
</protein>
<evidence type="ECO:0000256" key="3">
    <source>
        <dbReference type="ARBA" id="ARBA00022630"/>
    </source>
</evidence>
<evidence type="ECO:0000256" key="5">
    <source>
        <dbReference type="ARBA" id="ARBA00023235"/>
    </source>
</evidence>
<dbReference type="PANTHER" id="PTHR21197:SF0">
    <property type="entry name" value="UDP-GALACTOPYRANOSE MUTASE"/>
    <property type="match status" value="1"/>
</dbReference>
<evidence type="ECO:0000256" key="6">
    <source>
        <dbReference type="SAM" id="MobiDB-lite"/>
    </source>
</evidence>
<dbReference type="Pfam" id="PF13450">
    <property type="entry name" value="NAD_binding_8"/>
    <property type="match status" value="1"/>
</dbReference>
<evidence type="ECO:0000259" key="7">
    <source>
        <dbReference type="Pfam" id="PF03275"/>
    </source>
</evidence>
<dbReference type="SUPFAM" id="SSF54373">
    <property type="entry name" value="FAD-linked reductases, C-terminal domain"/>
    <property type="match status" value="1"/>
</dbReference>
<sequence length="435" mass="50039">MEMFDYLIVGAGFAGSILAERLARGCGKKVLIVDRRPHIAGNAYDHYDDAGILVHKYGPHIFHTNSREVFDYLSRFTEWRQYQHRVLASVDGQLVPIPINLDTINRMYGVNLNSFQMDEFLANRAEKLEHIRTSEDVVVSKVGRELYEKFFRGYTRKQWGLDPSELDAQVTARVPTRTNRDDRYFTDSYQAMPKQGFTRMFANLLDHPNIKVMLNTDYREIRDMVPYRELIFTGPVDEYFDYCYGKLPYRCLEFKHETHNKEMLQPVAVINYPNDYAYTRVTEFKHLTGQEHQKTSIVYEFSRAEGDPYYPIPRAENAELYKKYQTLAEANKGVHFVGRLATYRYYNMDQVAAQALTVFANLIGSSRAQAAELQYEPRLTTLTVPMGIAGNGHAIGNGHSHGNGQSNGHSNGNGNGSCRTQDRKTNPRRRTFNST</sequence>
<keyword evidence="5 8" id="KW-0413">Isomerase</keyword>
<dbReference type="EC" id="5.4.99.9" evidence="8"/>
<keyword evidence="3" id="KW-0285">Flavoprotein</keyword>
<reference evidence="8 9" key="1">
    <citation type="journal article" date="2011" name="J. Bacteriol.">
        <title>Genome sequence of 'Pedosphaera parvula' Ellin514, an aerobic Verrucomicrobial isolate from pasture soil.</title>
        <authorList>
            <person name="Kant R."/>
            <person name="van Passel M.W."/>
            <person name="Sangwan P."/>
            <person name="Palva A."/>
            <person name="Lucas S."/>
            <person name="Copeland A."/>
            <person name="Lapidus A."/>
            <person name="Glavina Del Rio T."/>
            <person name="Dalin E."/>
            <person name="Tice H."/>
            <person name="Bruce D."/>
            <person name="Goodwin L."/>
            <person name="Pitluck S."/>
            <person name="Chertkov O."/>
            <person name="Larimer F.W."/>
            <person name="Land M.L."/>
            <person name="Hauser L."/>
            <person name="Brettin T.S."/>
            <person name="Detter J.C."/>
            <person name="Han S."/>
            <person name="de Vos W.M."/>
            <person name="Janssen P.H."/>
            <person name="Smidt H."/>
        </authorList>
    </citation>
    <scope>NUCLEOTIDE SEQUENCE [LARGE SCALE GENOMIC DNA]</scope>
    <source>
        <strain evidence="8 9">Ellin514</strain>
    </source>
</reference>
<evidence type="ECO:0000313" key="8">
    <source>
        <dbReference type="EMBL" id="EEF61709.1"/>
    </source>
</evidence>
<gene>
    <name evidence="8" type="ORF">Cflav_PD4749</name>
</gene>
<dbReference type="AlphaFoldDB" id="B9XEJ5"/>
<dbReference type="NCBIfam" id="TIGR00031">
    <property type="entry name" value="UDP-GALP_mutase"/>
    <property type="match status" value="1"/>
</dbReference>
<proteinExistence type="inferred from homology"/>
<feature type="region of interest" description="Disordered" evidence="6">
    <location>
        <begin position="393"/>
        <end position="435"/>
    </location>
</feature>
<dbReference type="FunFam" id="3.40.50.720:FF:000397">
    <property type="entry name" value="UDP-galactopyranose mutase"/>
    <property type="match status" value="1"/>
</dbReference>